<dbReference type="Proteomes" id="UP000679690">
    <property type="component" value="Unassembled WGS sequence"/>
</dbReference>
<dbReference type="EMBL" id="JAGFNS010000035">
    <property type="protein sequence ID" value="MBO3743136.1"/>
    <property type="molecule type" value="Genomic_DNA"/>
</dbReference>
<keyword evidence="3" id="KW-0808">Transferase</keyword>
<organism evidence="9 10">
    <name type="scientific">Actinoplanes flavus</name>
    <dbReference type="NCBI Taxonomy" id="2820290"/>
    <lineage>
        <taxon>Bacteria</taxon>
        <taxon>Bacillati</taxon>
        <taxon>Actinomycetota</taxon>
        <taxon>Actinomycetes</taxon>
        <taxon>Micromonosporales</taxon>
        <taxon>Micromonosporaceae</taxon>
        <taxon>Actinoplanes</taxon>
    </lineage>
</organism>
<dbReference type="GO" id="GO:0004674">
    <property type="term" value="F:protein serine/threonine kinase activity"/>
    <property type="evidence" value="ECO:0007669"/>
    <property type="project" value="UniProtKB-KW"/>
</dbReference>
<evidence type="ECO:0000256" key="2">
    <source>
        <dbReference type="ARBA" id="ARBA00022527"/>
    </source>
</evidence>
<evidence type="ECO:0000256" key="4">
    <source>
        <dbReference type="ARBA" id="ARBA00022741"/>
    </source>
</evidence>
<evidence type="ECO:0000256" key="5">
    <source>
        <dbReference type="ARBA" id="ARBA00022777"/>
    </source>
</evidence>
<name>A0ABS3UX78_9ACTN</name>
<gene>
    <name evidence="9" type="ORF">J5X75_37130</name>
</gene>
<protein>
    <recommendedName>
        <fullName evidence="1">non-specific serine/threonine protein kinase</fullName>
        <ecNumber evidence="1">2.7.11.1</ecNumber>
    </recommendedName>
</protein>
<dbReference type="RefSeq" id="WP_208472294.1">
    <property type="nucleotide sequence ID" value="NZ_JAGFNS010000035.1"/>
</dbReference>
<dbReference type="InterPro" id="IPR008271">
    <property type="entry name" value="Ser/Thr_kinase_AS"/>
</dbReference>
<dbReference type="PROSITE" id="PS00107">
    <property type="entry name" value="PROTEIN_KINASE_ATP"/>
    <property type="match status" value="1"/>
</dbReference>
<feature type="binding site" evidence="7">
    <location>
        <position position="45"/>
    </location>
    <ligand>
        <name>ATP</name>
        <dbReference type="ChEBI" id="CHEBI:30616"/>
    </ligand>
</feature>
<keyword evidence="6 7" id="KW-0067">ATP-binding</keyword>
<evidence type="ECO:0000313" key="10">
    <source>
        <dbReference type="Proteomes" id="UP000679690"/>
    </source>
</evidence>
<dbReference type="Gene3D" id="3.30.200.20">
    <property type="entry name" value="Phosphorylase Kinase, domain 1"/>
    <property type="match status" value="1"/>
</dbReference>
<evidence type="ECO:0000313" key="9">
    <source>
        <dbReference type="EMBL" id="MBO3743136.1"/>
    </source>
</evidence>
<dbReference type="InterPro" id="IPR017441">
    <property type="entry name" value="Protein_kinase_ATP_BS"/>
</dbReference>
<dbReference type="PANTHER" id="PTHR43289">
    <property type="entry name" value="MITOGEN-ACTIVATED PROTEIN KINASE KINASE KINASE 20-RELATED"/>
    <property type="match status" value="1"/>
</dbReference>
<dbReference type="Pfam" id="PF00069">
    <property type="entry name" value="Pkinase"/>
    <property type="match status" value="1"/>
</dbReference>
<keyword evidence="5 9" id="KW-0418">Kinase</keyword>
<dbReference type="PROSITE" id="PS50011">
    <property type="entry name" value="PROTEIN_KINASE_DOM"/>
    <property type="match status" value="1"/>
</dbReference>
<evidence type="ECO:0000256" key="3">
    <source>
        <dbReference type="ARBA" id="ARBA00022679"/>
    </source>
</evidence>
<dbReference type="SUPFAM" id="SSF56112">
    <property type="entry name" value="Protein kinase-like (PK-like)"/>
    <property type="match status" value="1"/>
</dbReference>
<dbReference type="SMART" id="SM00220">
    <property type="entry name" value="S_TKc"/>
    <property type="match status" value="1"/>
</dbReference>
<accession>A0ABS3UX78</accession>
<sequence length="458" mass="48871">MSADVLRAGVRLSDRYRLHRRLGAGGMGEVWLAVDEVLQRYVAVKAMLPGLDADPDFGRRFTAEATSMARINHPAVASVHDFGHSLGVAFLVMEFVDGESLAERLKRGRLGPAETMLLIAQVADGLQAVHGQGLVHRDIKPANLLVRPDGTVVITDFGIARHEDAGRLTVSGAVLGTPTYLSPEQVRGEPAGPRSDLYSLGLVAYECLAGEKPFVGDNPYAVALQRLQSGPRTMKVRLPIPVQAVVERALAVDPKDRWQSAAELAAAARAAVADRAPVTAPAVRRSLLPLVLSAVAVMALAVAGLVVRGSRPDTNPAVTPTTLEEGLTQERLPVRFTTCAGGFCPVEPMCWAGLNVSSGVPESPRRLDCAAEHVWETYAAVDVPPGGVVIDDDDPLIEKSEIAVACGEEFMAARSHHPDRTRGWVREAWPIKVGEDTLLHCIARPVGGEATGAFFKSA</sequence>
<keyword evidence="4 7" id="KW-0547">Nucleotide-binding</keyword>
<evidence type="ECO:0000256" key="7">
    <source>
        <dbReference type="PROSITE-ProRule" id="PRU10141"/>
    </source>
</evidence>
<feature type="domain" description="Protein kinase" evidence="8">
    <location>
        <begin position="16"/>
        <end position="272"/>
    </location>
</feature>
<keyword evidence="2 9" id="KW-0723">Serine/threonine-protein kinase</keyword>
<dbReference type="PANTHER" id="PTHR43289:SF6">
    <property type="entry name" value="SERINE_THREONINE-PROTEIN KINASE NEKL-3"/>
    <property type="match status" value="1"/>
</dbReference>
<dbReference type="InterPro" id="IPR011009">
    <property type="entry name" value="Kinase-like_dom_sf"/>
</dbReference>
<dbReference type="InterPro" id="IPR000719">
    <property type="entry name" value="Prot_kinase_dom"/>
</dbReference>
<dbReference type="Gene3D" id="1.10.510.10">
    <property type="entry name" value="Transferase(Phosphotransferase) domain 1"/>
    <property type="match status" value="1"/>
</dbReference>
<proteinExistence type="predicted"/>
<dbReference type="CDD" id="cd14014">
    <property type="entry name" value="STKc_PknB_like"/>
    <property type="match status" value="1"/>
</dbReference>
<evidence type="ECO:0000259" key="8">
    <source>
        <dbReference type="PROSITE" id="PS50011"/>
    </source>
</evidence>
<evidence type="ECO:0000256" key="6">
    <source>
        <dbReference type="ARBA" id="ARBA00022840"/>
    </source>
</evidence>
<keyword evidence="10" id="KW-1185">Reference proteome</keyword>
<reference evidence="9 10" key="1">
    <citation type="submission" date="2021-03" db="EMBL/GenBank/DDBJ databases">
        <title>Actinoplanes flavus sp. nov., a novel actinomycete isolated from Coconut Palm rhizosphere soil.</title>
        <authorList>
            <person name="Luo X."/>
        </authorList>
    </citation>
    <scope>NUCLEOTIDE SEQUENCE [LARGE SCALE GENOMIC DNA]</scope>
    <source>
        <strain evidence="9 10">NEAU-H7</strain>
    </source>
</reference>
<dbReference type="PROSITE" id="PS00108">
    <property type="entry name" value="PROTEIN_KINASE_ST"/>
    <property type="match status" value="1"/>
</dbReference>
<comment type="caution">
    <text evidence="9">The sequence shown here is derived from an EMBL/GenBank/DDBJ whole genome shotgun (WGS) entry which is preliminary data.</text>
</comment>
<dbReference type="EC" id="2.7.11.1" evidence="1"/>
<evidence type="ECO:0000256" key="1">
    <source>
        <dbReference type="ARBA" id="ARBA00012513"/>
    </source>
</evidence>